<dbReference type="GO" id="GO:0008033">
    <property type="term" value="P:tRNA processing"/>
    <property type="evidence" value="ECO:0007669"/>
    <property type="project" value="UniProtKB-KW"/>
</dbReference>
<evidence type="ECO:0000256" key="6">
    <source>
        <dbReference type="ARBA" id="ARBA00022695"/>
    </source>
</evidence>
<dbReference type="InterPro" id="IPR043519">
    <property type="entry name" value="NT_sf"/>
</dbReference>
<evidence type="ECO:0000256" key="10">
    <source>
        <dbReference type="ARBA" id="ARBA00022884"/>
    </source>
</evidence>
<evidence type="ECO:0000256" key="5">
    <source>
        <dbReference type="ARBA" id="ARBA00022694"/>
    </source>
</evidence>
<evidence type="ECO:0000256" key="8">
    <source>
        <dbReference type="ARBA" id="ARBA00022741"/>
    </source>
</evidence>
<sequence length="480" mass="55327">MQEILWALSKTRNLADMMNLEVFLVGGFVRDIFLGEQNKDVDLLVNGPCLEFAQKLAGEVDGSFISLSTEHEIYRVVIKRLRLQLDITRPAGGQFLKDLCRRDFTCNAIALNVKDYLENNSWWEKAVDPTFGLEDLARRQLRPVGTDSFSNDPVRIIRGLRLAVVLGLQLDKKYHDYAYQAAPLLSKVAGERIKQELWLLLGQFKAYQHLQILDSWQVLETIFPQVVQLKKTEQNCHHAENAWAHSLRTLKALEEARTYYLPEPFKTIASDYLAEQLTVGGTRLQLLKLATLFHDVGKIDTAVRRPDGRITFHNHQRLGVKYIEQFADRLALGKRERQCWSKVTALHMRPLSLFVQSKVTDKAYLRFFQEAGADTAMVLLLSYADVKATRQAKALDIEPEFEKFILEMWEKYLRFHRLAEENLVTGMELKECLKLDQGTLVGKLQEEIKQARWEGKISNKQEALTYASRLLEGERGTWKD</sequence>
<dbReference type="PANTHER" id="PTHR47545">
    <property type="entry name" value="MULTIFUNCTIONAL CCA PROTEIN"/>
    <property type="match status" value="1"/>
</dbReference>
<dbReference type="InterPro" id="IPR006674">
    <property type="entry name" value="HD_domain"/>
</dbReference>
<dbReference type="InterPro" id="IPR002646">
    <property type="entry name" value="PolA_pol_head_dom"/>
</dbReference>
<dbReference type="PANTHER" id="PTHR47545:SF2">
    <property type="entry name" value="CC-ADDING TRNA NUCLEOTIDYLTRANSFERASE"/>
    <property type="match status" value="1"/>
</dbReference>
<keyword evidence="3" id="KW-0820">tRNA-binding</keyword>
<evidence type="ECO:0000256" key="9">
    <source>
        <dbReference type="ARBA" id="ARBA00022842"/>
    </source>
</evidence>
<dbReference type="CDD" id="cd05398">
    <property type="entry name" value="NT_ClassII-CCAase"/>
    <property type="match status" value="1"/>
</dbReference>
<keyword evidence="7" id="KW-0479">Metal-binding</keyword>
<evidence type="ECO:0000256" key="1">
    <source>
        <dbReference type="ARBA" id="ARBA00001946"/>
    </source>
</evidence>
<dbReference type="AlphaFoldDB" id="A0AAU0ULQ3"/>
<evidence type="ECO:0000256" key="2">
    <source>
        <dbReference type="ARBA" id="ARBA00007265"/>
    </source>
</evidence>
<evidence type="ECO:0000313" key="14">
    <source>
        <dbReference type="Proteomes" id="UP001329915"/>
    </source>
</evidence>
<accession>A0AAU0ULQ3</accession>
<keyword evidence="5" id="KW-0819">tRNA processing</keyword>
<name>A0AAU0ULQ3_9FIRM</name>
<comment type="similarity">
    <text evidence="2 11">Belongs to the tRNA nucleotidyltransferase/poly(A) polymerase family.</text>
</comment>
<keyword evidence="9" id="KW-0460">Magnesium</keyword>
<dbReference type="GO" id="GO:0000166">
    <property type="term" value="F:nucleotide binding"/>
    <property type="evidence" value="ECO:0007669"/>
    <property type="project" value="UniProtKB-KW"/>
</dbReference>
<dbReference type="SMART" id="SM00471">
    <property type="entry name" value="HDc"/>
    <property type="match status" value="1"/>
</dbReference>
<dbReference type="GO" id="GO:0000049">
    <property type="term" value="F:tRNA binding"/>
    <property type="evidence" value="ECO:0007669"/>
    <property type="project" value="UniProtKB-KW"/>
</dbReference>
<keyword evidence="6" id="KW-0548">Nucleotidyltransferase</keyword>
<dbReference type="GO" id="GO:0046872">
    <property type="term" value="F:metal ion binding"/>
    <property type="evidence" value="ECO:0007669"/>
    <property type="project" value="UniProtKB-KW"/>
</dbReference>
<dbReference type="GO" id="GO:0016779">
    <property type="term" value="F:nucleotidyltransferase activity"/>
    <property type="evidence" value="ECO:0007669"/>
    <property type="project" value="UniProtKB-KW"/>
</dbReference>
<dbReference type="EMBL" id="CP121694">
    <property type="protein sequence ID" value="WRO22046.1"/>
    <property type="molecule type" value="Genomic_DNA"/>
</dbReference>
<reference evidence="13 14" key="1">
    <citation type="submission" date="2023-04" db="EMBL/GenBank/DDBJ databases">
        <authorList>
            <person name="Hsu D."/>
        </authorList>
    </citation>
    <scope>NUCLEOTIDE SEQUENCE [LARGE SCALE GENOMIC DNA]</scope>
    <source>
        <strain evidence="13 14">MK1</strain>
    </source>
</reference>
<dbReference type="KEGG" id="dbc:MFMK1_001867"/>
<protein>
    <submittedName>
        <fullName evidence="13">HDIG domain-containing protein</fullName>
    </submittedName>
</protein>
<keyword evidence="10 11" id="KW-0694">RNA-binding</keyword>
<proteinExistence type="inferred from homology"/>
<dbReference type="Pfam" id="PF01966">
    <property type="entry name" value="HD"/>
    <property type="match status" value="1"/>
</dbReference>
<dbReference type="Gene3D" id="3.30.460.10">
    <property type="entry name" value="Beta Polymerase, domain 2"/>
    <property type="match status" value="1"/>
</dbReference>
<evidence type="ECO:0000259" key="12">
    <source>
        <dbReference type="SMART" id="SM00471"/>
    </source>
</evidence>
<dbReference type="CDD" id="cd00077">
    <property type="entry name" value="HDc"/>
    <property type="match status" value="1"/>
</dbReference>
<evidence type="ECO:0000256" key="7">
    <source>
        <dbReference type="ARBA" id="ARBA00022723"/>
    </source>
</evidence>
<dbReference type="Gene3D" id="1.10.3090.10">
    <property type="entry name" value="cca-adding enzyme, domain 2"/>
    <property type="match status" value="1"/>
</dbReference>
<evidence type="ECO:0000313" key="13">
    <source>
        <dbReference type="EMBL" id="WRO22046.1"/>
    </source>
</evidence>
<dbReference type="Pfam" id="PF12627">
    <property type="entry name" value="PolyA_pol_RNAbd"/>
    <property type="match status" value="1"/>
</dbReference>
<keyword evidence="14" id="KW-1185">Reference proteome</keyword>
<dbReference type="SUPFAM" id="SSF81891">
    <property type="entry name" value="Poly A polymerase C-terminal region-like"/>
    <property type="match status" value="1"/>
</dbReference>
<dbReference type="InterPro" id="IPR032828">
    <property type="entry name" value="PolyA_RNA-bd"/>
</dbReference>
<evidence type="ECO:0000256" key="3">
    <source>
        <dbReference type="ARBA" id="ARBA00022555"/>
    </source>
</evidence>
<dbReference type="Proteomes" id="UP001329915">
    <property type="component" value="Chromosome"/>
</dbReference>
<evidence type="ECO:0000256" key="4">
    <source>
        <dbReference type="ARBA" id="ARBA00022679"/>
    </source>
</evidence>
<comment type="cofactor">
    <cofactor evidence="1">
        <name>Mg(2+)</name>
        <dbReference type="ChEBI" id="CHEBI:18420"/>
    </cofactor>
</comment>
<gene>
    <name evidence="13" type="ORF">MFMK1_001867</name>
</gene>
<organism evidence="13 14">
    <name type="scientific">Metallumcola ferriviriculae</name>
    <dbReference type="NCBI Taxonomy" id="3039180"/>
    <lineage>
        <taxon>Bacteria</taxon>
        <taxon>Bacillati</taxon>
        <taxon>Bacillota</taxon>
        <taxon>Clostridia</taxon>
        <taxon>Neomoorellales</taxon>
        <taxon>Desulfitibacteraceae</taxon>
        <taxon>Metallumcola</taxon>
    </lineage>
</organism>
<dbReference type="Pfam" id="PF01743">
    <property type="entry name" value="PolyA_pol"/>
    <property type="match status" value="1"/>
</dbReference>
<dbReference type="InterPro" id="IPR050124">
    <property type="entry name" value="tRNA_CCA-adding_enzyme"/>
</dbReference>
<keyword evidence="4 11" id="KW-0808">Transferase</keyword>
<dbReference type="SUPFAM" id="SSF81301">
    <property type="entry name" value="Nucleotidyltransferase"/>
    <property type="match status" value="1"/>
</dbReference>
<keyword evidence="8" id="KW-0547">Nucleotide-binding</keyword>
<evidence type="ECO:0000256" key="11">
    <source>
        <dbReference type="RuleBase" id="RU003953"/>
    </source>
</evidence>
<feature type="domain" description="HD/PDEase" evidence="12">
    <location>
        <begin position="238"/>
        <end position="399"/>
    </location>
</feature>
<dbReference type="InterPro" id="IPR006675">
    <property type="entry name" value="HDIG_dom"/>
</dbReference>
<dbReference type="RefSeq" id="WP_366921467.1">
    <property type="nucleotide sequence ID" value="NZ_CP121694.1"/>
</dbReference>
<dbReference type="InterPro" id="IPR003607">
    <property type="entry name" value="HD/PDEase_dom"/>
</dbReference>
<dbReference type="NCBIfam" id="TIGR00277">
    <property type="entry name" value="HDIG"/>
    <property type="match status" value="1"/>
</dbReference>